<dbReference type="GO" id="GO:0016705">
    <property type="term" value="F:oxidoreductase activity, acting on paired donors, with incorporation or reduction of molecular oxygen"/>
    <property type="evidence" value="ECO:0007669"/>
    <property type="project" value="InterPro"/>
</dbReference>
<dbReference type="InterPro" id="IPR017972">
    <property type="entry name" value="Cyt_P450_CS"/>
</dbReference>
<dbReference type="InterPro" id="IPR036396">
    <property type="entry name" value="Cyt_P450_sf"/>
</dbReference>
<evidence type="ECO:0000256" key="5">
    <source>
        <dbReference type="PIRSR" id="PIRSR602401-1"/>
    </source>
</evidence>
<keyword evidence="8" id="KW-1185">Reference proteome</keyword>
<keyword evidence="5 6" id="KW-0479">Metal-binding</keyword>
<dbReference type="PRINTS" id="PR00463">
    <property type="entry name" value="EP450I"/>
</dbReference>
<evidence type="ECO:0000313" key="8">
    <source>
        <dbReference type="Proteomes" id="UP000001593"/>
    </source>
</evidence>
<dbReference type="GO" id="GO:0005789">
    <property type="term" value="C:endoplasmic reticulum membrane"/>
    <property type="evidence" value="ECO:0007669"/>
    <property type="project" value="UniProtKB-SubCell"/>
</dbReference>
<dbReference type="PhylomeDB" id="A7SWY7"/>
<keyword evidence="4" id="KW-0472">Membrane</keyword>
<dbReference type="InParanoid" id="A7SWY7"/>
<evidence type="ECO:0008006" key="9">
    <source>
        <dbReference type="Google" id="ProtNLM"/>
    </source>
</evidence>
<dbReference type="GO" id="GO:0005506">
    <property type="term" value="F:iron ion binding"/>
    <property type="evidence" value="ECO:0007669"/>
    <property type="project" value="InterPro"/>
</dbReference>
<dbReference type="GO" id="GO:0004497">
    <property type="term" value="F:monooxygenase activity"/>
    <property type="evidence" value="ECO:0007669"/>
    <property type="project" value="UniProtKB-KW"/>
</dbReference>
<comment type="subcellular location">
    <subcellularLocation>
        <location evidence="1">Endoplasmic reticulum membrane</location>
    </subcellularLocation>
</comment>
<dbReference type="InterPro" id="IPR001128">
    <property type="entry name" value="Cyt_P450"/>
</dbReference>
<evidence type="ECO:0000256" key="3">
    <source>
        <dbReference type="ARBA" id="ARBA00022824"/>
    </source>
</evidence>
<organism evidence="7 8">
    <name type="scientific">Nematostella vectensis</name>
    <name type="common">Starlet sea anemone</name>
    <dbReference type="NCBI Taxonomy" id="45351"/>
    <lineage>
        <taxon>Eukaryota</taxon>
        <taxon>Metazoa</taxon>
        <taxon>Cnidaria</taxon>
        <taxon>Anthozoa</taxon>
        <taxon>Hexacorallia</taxon>
        <taxon>Actiniaria</taxon>
        <taxon>Edwardsiidae</taxon>
        <taxon>Nematostella</taxon>
    </lineage>
</organism>
<gene>
    <name evidence="7" type="ORF">NEMVEDRAFT_v1g136066</name>
</gene>
<protein>
    <recommendedName>
        <fullName evidence="9">Cytochrome P450</fullName>
    </recommendedName>
</protein>
<evidence type="ECO:0000256" key="2">
    <source>
        <dbReference type="ARBA" id="ARBA00010617"/>
    </source>
</evidence>
<dbReference type="AlphaFoldDB" id="A7SWY7"/>
<proteinExistence type="inferred from homology"/>
<keyword evidence="3" id="KW-0256">Endoplasmic reticulum</keyword>
<evidence type="ECO:0000313" key="7">
    <source>
        <dbReference type="EMBL" id="EDO31774.1"/>
    </source>
</evidence>
<dbReference type="Gene3D" id="1.10.630.10">
    <property type="entry name" value="Cytochrome P450"/>
    <property type="match status" value="1"/>
</dbReference>
<dbReference type="Pfam" id="PF00067">
    <property type="entry name" value="p450"/>
    <property type="match status" value="1"/>
</dbReference>
<keyword evidence="5 6" id="KW-0408">Iron</keyword>
<dbReference type="Proteomes" id="UP000001593">
    <property type="component" value="Unassembled WGS sequence"/>
</dbReference>
<dbReference type="PANTHER" id="PTHR24291:SF189">
    <property type="entry name" value="CYTOCHROME P450 4C3-RELATED"/>
    <property type="match status" value="1"/>
</dbReference>
<dbReference type="InterPro" id="IPR050196">
    <property type="entry name" value="Cytochrome_P450_Monoox"/>
</dbReference>
<dbReference type="STRING" id="45351.A7SWY7"/>
<accession>A7SWY7</accession>
<evidence type="ECO:0000256" key="4">
    <source>
        <dbReference type="ARBA" id="ARBA00023136"/>
    </source>
</evidence>
<dbReference type="InterPro" id="IPR002401">
    <property type="entry name" value="Cyt_P450_E_grp-I"/>
</dbReference>
<dbReference type="EMBL" id="DS469873">
    <property type="protein sequence ID" value="EDO31774.1"/>
    <property type="molecule type" value="Genomic_DNA"/>
</dbReference>
<dbReference type="SUPFAM" id="SSF48264">
    <property type="entry name" value="Cytochrome P450"/>
    <property type="match status" value="1"/>
</dbReference>
<dbReference type="eggNOG" id="KOG0157">
    <property type="taxonomic scope" value="Eukaryota"/>
</dbReference>
<keyword evidence="6" id="KW-0503">Monooxygenase</keyword>
<dbReference type="GO" id="GO:0020037">
    <property type="term" value="F:heme binding"/>
    <property type="evidence" value="ECO:0007669"/>
    <property type="project" value="InterPro"/>
</dbReference>
<name>A7SWY7_NEMVE</name>
<feature type="non-terminal residue" evidence="7">
    <location>
        <position position="1"/>
    </location>
</feature>
<dbReference type="PANTHER" id="PTHR24291">
    <property type="entry name" value="CYTOCHROME P450 FAMILY 4"/>
    <property type="match status" value="1"/>
</dbReference>
<evidence type="ECO:0000256" key="6">
    <source>
        <dbReference type="RuleBase" id="RU000461"/>
    </source>
</evidence>
<reference evidence="7 8" key="1">
    <citation type="journal article" date="2007" name="Science">
        <title>Sea anemone genome reveals ancestral eumetazoan gene repertoire and genomic organization.</title>
        <authorList>
            <person name="Putnam N.H."/>
            <person name="Srivastava M."/>
            <person name="Hellsten U."/>
            <person name="Dirks B."/>
            <person name="Chapman J."/>
            <person name="Salamov A."/>
            <person name="Terry A."/>
            <person name="Shapiro H."/>
            <person name="Lindquist E."/>
            <person name="Kapitonov V.V."/>
            <person name="Jurka J."/>
            <person name="Genikhovich G."/>
            <person name="Grigoriev I.V."/>
            <person name="Lucas S.M."/>
            <person name="Steele R.E."/>
            <person name="Finnerty J.R."/>
            <person name="Technau U."/>
            <person name="Martindale M.Q."/>
            <person name="Rokhsar D.S."/>
        </authorList>
    </citation>
    <scope>NUCLEOTIDE SEQUENCE [LARGE SCALE GENOMIC DNA]</scope>
    <source>
        <strain evidence="8">CH2 X CH6</strain>
    </source>
</reference>
<sequence length="57" mass="6342">KGTDVGVITIGLHRNPEVWPSPMKFDPDRFLPENSEGRHPYAFVPFSAGSRNCIGML</sequence>
<keyword evidence="6" id="KW-0560">Oxidoreductase</keyword>
<feature type="binding site" description="axial binding residue" evidence="5">
    <location>
        <position position="53"/>
    </location>
    <ligand>
        <name>heme</name>
        <dbReference type="ChEBI" id="CHEBI:30413"/>
    </ligand>
    <ligandPart>
        <name>Fe</name>
        <dbReference type="ChEBI" id="CHEBI:18248"/>
    </ligandPart>
</feature>
<dbReference type="HOGENOM" id="CLU_001570_29_5_1"/>
<comment type="similarity">
    <text evidence="2 6">Belongs to the cytochrome P450 family.</text>
</comment>
<comment type="cofactor">
    <cofactor evidence="5">
        <name>heme</name>
        <dbReference type="ChEBI" id="CHEBI:30413"/>
    </cofactor>
</comment>
<evidence type="ECO:0000256" key="1">
    <source>
        <dbReference type="ARBA" id="ARBA00004586"/>
    </source>
</evidence>
<keyword evidence="5 6" id="KW-0349">Heme</keyword>
<dbReference type="PROSITE" id="PS00086">
    <property type="entry name" value="CYTOCHROME_P450"/>
    <property type="match status" value="1"/>
</dbReference>